<evidence type="ECO:0000313" key="2">
    <source>
        <dbReference type="Proteomes" id="UP001168098"/>
    </source>
</evidence>
<accession>A0AA39DLI2</accession>
<proteinExistence type="predicted"/>
<comment type="caution">
    <text evidence="1">The sequence shown here is derived from an EMBL/GenBank/DDBJ whole genome shotgun (WGS) entry which is preliminary data.</text>
</comment>
<dbReference type="Proteomes" id="UP001168098">
    <property type="component" value="Unassembled WGS sequence"/>
</dbReference>
<name>A0AA39DLI2_VITRO</name>
<gene>
    <name evidence="1" type="ORF">PVL29_014492</name>
</gene>
<organism evidence="1 2">
    <name type="scientific">Vitis rotundifolia</name>
    <name type="common">Muscadine grape</name>
    <dbReference type="NCBI Taxonomy" id="103349"/>
    <lineage>
        <taxon>Eukaryota</taxon>
        <taxon>Viridiplantae</taxon>
        <taxon>Streptophyta</taxon>
        <taxon>Embryophyta</taxon>
        <taxon>Tracheophyta</taxon>
        <taxon>Spermatophyta</taxon>
        <taxon>Magnoliopsida</taxon>
        <taxon>eudicotyledons</taxon>
        <taxon>Gunneridae</taxon>
        <taxon>Pentapetalae</taxon>
        <taxon>rosids</taxon>
        <taxon>Vitales</taxon>
        <taxon>Vitaceae</taxon>
        <taxon>Viteae</taxon>
        <taxon>Vitis</taxon>
    </lineage>
</organism>
<reference evidence="1 2" key="1">
    <citation type="journal article" date="2023" name="BMC Biotechnol.">
        <title>Vitis rotundifolia cv Carlos genome sequencing.</title>
        <authorList>
            <person name="Huff M."/>
            <person name="Hulse-Kemp A."/>
            <person name="Scheffler B."/>
            <person name="Youngblood R."/>
            <person name="Simpson S."/>
            <person name="Babiker E."/>
            <person name="Staton M."/>
        </authorList>
    </citation>
    <scope>NUCLEOTIDE SEQUENCE [LARGE SCALE GENOMIC DNA]</scope>
    <source>
        <tissue evidence="1">Leaf</tissue>
    </source>
</reference>
<dbReference type="AlphaFoldDB" id="A0AA39DLI2"/>
<sequence length="166" mass="18750">MNMQYLFPSISETPSRINPPARFIPRIIEYILPCSFHSLPHLASFSSLMQRFSPSRKNPMLSEPNRTHDDTPPFFSTMNPWIFPFLSSTTISNTLDSTVKLHSFLLFRDAELSSPSSPSPSPSHSLSPSLALSLIPITEANNNPGFTPVFSRHILIQLFIFPIKIY</sequence>
<keyword evidence="2" id="KW-1185">Reference proteome</keyword>
<evidence type="ECO:0000313" key="1">
    <source>
        <dbReference type="EMBL" id="KAJ9688871.1"/>
    </source>
</evidence>
<dbReference type="EMBL" id="JARBHA010000011">
    <property type="protein sequence ID" value="KAJ9688871.1"/>
    <property type="molecule type" value="Genomic_DNA"/>
</dbReference>
<protein>
    <submittedName>
        <fullName evidence="1">Uncharacterized protein</fullName>
    </submittedName>
</protein>